<evidence type="ECO:0000259" key="1">
    <source>
        <dbReference type="Pfam" id="PF18166"/>
    </source>
</evidence>
<dbReference type="Pfam" id="PF18166">
    <property type="entry name" value="pP_pnuc_2"/>
    <property type="match status" value="1"/>
</dbReference>
<evidence type="ECO:0000313" key="2">
    <source>
        <dbReference type="EMBL" id="AWN42504.1"/>
    </source>
</evidence>
<name>A0A2U8W8P5_9HYPH</name>
<feature type="domain" description="Predicted pPIWI-associating nuclease group 2" evidence="1">
    <location>
        <begin position="14"/>
        <end position="113"/>
    </location>
</feature>
<organism evidence="2 3">
    <name type="scientific">Methylobacterium durans</name>
    <dbReference type="NCBI Taxonomy" id="2202825"/>
    <lineage>
        <taxon>Bacteria</taxon>
        <taxon>Pseudomonadati</taxon>
        <taxon>Pseudomonadota</taxon>
        <taxon>Alphaproteobacteria</taxon>
        <taxon>Hyphomicrobiales</taxon>
        <taxon>Methylobacteriaceae</taxon>
        <taxon>Methylobacterium</taxon>
    </lineage>
</organism>
<accession>A0A2U8W8P5</accession>
<sequence>MSNPDAPNPDAAAVLRAVAAAVRDIDVSETEAWDDLDALSSNTHVDAVEVFADEIKLRADGFEGLVNVHCTLNYGNDKDGLTLSETFPGRFEGTLSPEGPIIRRLTVDTSGFYA</sequence>
<gene>
    <name evidence="2" type="ORF">DK389_20875</name>
</gene>
<dbReference type="InterPro" id="IPR041584">
    <property type="entry name" value="Put_pPIWI_pnuc_2"/>
</dbReference>
<protein>
    <recommendedName>
        <fullName evidence="1">Predicted pPIWI-associating nuclease group 2 domain-containing protein</fullName>
    </recommendedName>
</protein>
<dbReference type="EMBL" id="CP029550">
    <property type="protein sequence ID" value="AWN42504.1"/>
    <property type="molecule type" value="Genomic_DNA"/>
</dbReference>
<keyword evidence="3" id="KW-1185">Reference proteome</keyword>
<dbReference type="KEGG" id="mets:DK389_20875"/>
<evidence type="ECO:0000313" key="3">
    <source>
        <dbReference type="Proteomes" id="UP000245926"/>
    </source>
</evidence>
<proteinExistence type="predicted"/>
<reference evidence="3" key="1">
    <citation type="submission" date="2018-05" db="EMBL/GenBank/DDBJ databases">
        <title>Complete Genome Sequence of Methylobacterium sp. 17SD2-17.</title>
        <authorList>
            <person name="Srinivasan S."/>
        </authorList>
    </citation>
    <scope>NUCLEOTIDE SEQUENCE [LARGE SCALE GENOMIC DNA]</scope>
    <source>
        <strain evidence="3">17SD2-17</strain>
    </source>
</reference>
<dbReference type="Proteomes" id="UP000245926">
    <property type="component" value="Chromosome"/>
</dbReference>
<dbReference type="AlphaFoldDB" id="A0A2U8W8P5"/>
<dbReference type="RefSeq" id="WP_109892450.1">
    <property type="nucleotide sequence ID" value="NZ_CP029550.1"/>
</dbReference>
<dbReference type="OrthoDB" id="7993352at2"/>